<accession>A0ABP1RQV1</accession>
<organism evidence="2 3">
    <name type="scientific">Orchesella dallaii</name>
    <dbReference type="NCBI Taxonomy" id="48710"/>
    <lineage>
        <taxon>Eukaryota</taxon>
        <taxon>Metazoa</taxon>
        <taxon>Ecdysozoa</taxon>
        <taxon>Arthropoda</taxon>
        <taxon>Hexapoda</taxon>
        <taxon>Collembola</taxon>
        <taxon>Entomobryomorpha</taxon>
        <taxon>Entomobryoidea</taxon>
        <taxon>Orchesellidae</taxon>
        <taxon>Orchesellinae</taxon>
        <taxon>Orchesella</taxon>
    </lineage>
</organism>
<dbReference type="InterPro" id="IPR012337">
    <property type="entry name" value="RNaseH-like_sf"/>
</dbReference>
<comment type="caution">
    <text evidence="2">The sequence shown here is derived from an EMBL/GenBank/DDBJ whole genome shotgun (WGS) entry which is preliminary data.</text>
</comment>
<protein>
    <recommendedName>
        <fullName evidence="1">Integrase catalytic domain-containing protein</fullName>
    </recommendedName>
</protein>
<keyword evidence="3" id="KW-1185">Reference proteome</keyword>
<dbReference type="Pfam" id="PF05380">
    <property type="entry name" value="Peptidase_A17"/>
    <property type="match status" value="1"/>
</dbReference>
<dbReference type="InterPro" id="IPR041588">
    <property type="entry name" value="Integrase_H2C2"/>
</dbReference>
<dbReference type="EMBL" id="CAXLJM020000099">
    <property type="protein sequence ID" value="CAL8133345.1"/>
    <property type="molecule type" value="Genomic_DNA"/>
</dbReference>
<dbReference type="Pfam" id="PF18701">
    <property type="entry name" value="DUF5641"/>
    <property type="match status" value="1"/>
</dbReference>
<dbReference type="Gene3D" id="3.30.420.10">
    <property type="entry name" value="Ribonuclease H-like superfamily/Ribonuclease H"/>
    <property type="match status" value="1"/>
</dbReference>
<proteinExistence type="predicted"/>
<evidence type="ECO:0000313" key="3">
    <source>
        <dbReference type="Proteomes" id="UP001642540"/>
    </source>
</evidence>
<dbReference type="Proteomes" id="UP001642540">
    <property type="component" value="Unassembled WGS sequence"/>
</dbReference>
<dbReference type="InterPro" id="IPR040676">
    <property type="entry name" value="DUF5641"/>
</dbReference>
<dbReference type="InterPro" id="IPR001584">
    <property type="entry name" value="Integrase_cat-core"/>
</dbReference>
<dbReference type="SUPFAM" id="SSF53098">
    <property type="entry name" value="Ribonuclease H-like"/>
    <property type="match status" value="1"/>
</dbReference>
<gene>
    <name evidence="2" type="ORF">ODALV1_LOCUS25026</name>
</gene>
<evidence type="ECO:0000313" key="2">
    <source>
        <dbReference type="EMBL" id="CAL8133345.1"/>
    </source>
</evidence>
<sequence>MSGAATTHNAVSLYHELNSAVGEAGMEFRKWSSNDPAVLEAIPESMRETDPHSFDSDQTIKALGVQWSPTTDSFMFKYVKPNMSEKLTKRILLSDLSRVFDPLGFLGALTIRAKLLLQELWKLAVSWDEPISTSVREQWEEYQEDMKSIVQVQIPRLITSAAAIRYELHGFSDASERAYGAVVYLRTIIDNGTVSVHLLTSKTRVAPLKQVTLPRLELMGAVLLAELMVYVCDSLKVECEIFCWCDSTITLRWIASQPRRWKTFVANRVAKIQDLIPAESWKHVPGKENPADLASRGVSAETIINNTFWWNGPSWLSEPTLPIFPFTLEMNSELEERNLPILVHHVQSDTSILERFSSLTRLKRVVAHILRLSFDMKNPHQKRAGPLLPTELQIALLRCVKISQQESFGKEIASLQNSSSINHSSKLRSLHPYLDNDGIIRVSGRLHNSNIPEMRKHQIILSRDSSLTKLIIKHFHYIHFHSGFQLTWATIQAEFWILHGRDKVRHFIRSCVTCRRHKTQVAEQLMGNLPESRVTPARPFLHTGVDYAGPFVLKNPIGRAPKTYKSYMCLFVCMVTKAIHLEAVSSLSTDAFLATFRRFVSRRGLCAHIYSDCGTNFVGAEKEIKTFISARETNHLISDSMTSQGVSWHFNPPSAPHQGGLWEAGVKSAKHHLRRVIGNSVLTFEQFQTVLCQVEAILNSRPLHPMSPDPSDFTALTPGHFLIGEPLTFVPDVDLTEVRPNRLNLFQLQQQRVQHFWKRWSQEYLNTLQQRTKWYWEQENVQLGDLVLVKEESSPGTWKLGRISAVHPGDDGRVRVVTLKTSTTSIQRPVAKLIPLLSIKD</sequence>
<dbReference type="Pfam" id="PF17921">
    <property type="entry name" value="Integrase_H2C2"/>
    <property type="match status" value="1"/>
</dbReference>
<dbReference type="PROSITE" id="PS50994">
    <property type="entry name" value="INTEGRASE"/>
    <property type="match status" value="1"/>
</dbReference>
<name>A0ABP1RQV1_9HEXA</name>
<evidence type="ECO:0000259" key="1">
    <source>
        <dbReference type="PROSITE" id="PS50994"/>
    </source>
</evidence>
<dbReference type="PANTHER" id="PTHR47331">
    <property type="entry name" value="PHD-TYPE DOMAIN-CONTAINING PROTEIN"/>
    <property type="match status" value="1"/>
</dbReference>
<dbReference type="Gene3D" id="1.10.340.70">
    <property type="match status" value="1"/>
</dbReference>
<reference evidence="2 3" key="1">
    <citation type="submission" date="2024-08" db="EMBL/GenBank/DDBJ databases">
        <authorList>
            <person name="Cucini C."/>
            <person name="Frati F."/>
        </authorList>
    </citation>
    <scope>NUCLEOTIDE SEQUENCE [LARGE SCALE GENOMIC DNA]</scope>
</reference>
<feature type="domain" description="Integrase catalytic" evidence="1">
    <location>
        <begin position="535"/>
        <end position="726"/>
    </location>
</feature>
<dbReference type="InterPro" id="IPR008042">
    <property type="entry name" value="Retrotrans_Pao"/>
</dbReference>
<dbReference type="InterPro" id="IPR036397">
    <property type="entry name" value="RNaseH_sf"/>
</dbReference>